<dbReference type="Pfam" id="PF16669">
    <property type="entry name" value="TTC5_OB"/>
    <property type="match status" value="1"/>
</dbReference>
<reference evidence="5" key="1">
    <citation type="submission" date="2016-06" db="UniProtKB">
        <authorList>
            <consortium name="WormBaseParasite"/>
        </authorList>
    </citation>
    <scope>IDENTIFICATION</scope>
</reference>
<dbReference type="InterPro" id="IPR019734">
    <property type="entry name" value="TPR_rpt"/>
</dbReference>
<dbReference type="SMART" id="SM00028">
    <property type="entry name" value="TPR"/>
    <property type="match status" value="1"/>
</dbReference>
<reference evidence="3 4" key="2">
    <citation type="submission" date="2018-11" db="EMBL/GenBank/DDBJ databases">
        <authorList>
            <consortium name="Pathogen Informatics"/>
        </authorList>
    </citation>
    <scope>NUCLEOTIDE SEQUENCE [LARGE SCALE GENOMIC DNA]</scope>
</reference>
<evidence type="ECO:0000313" key="5">
    <source>
        <dbReference type="WBParaSite" id="TCNE_0000858701-mRNA-1"/>
    </source>
</evidence>
<dbReference type="InterPro" id="IPR032076">
    <property type="entry name" value="TTC5_OB"/>
</dbReference>
<evidence type="ECO:0000313" key="4">
    <source>
        <dbReference type="Proteomes" id="UP000050794"/>
    </source>
</evidence>
<gene>
    <name evidence="3" type="ORF">TCNE_LOCUS8587</name>
</gene>
<dbReference type="PROSITE" id="PS50005">
    <property type="entry name" value="TPR"/>
    <property type="match status" value="1"/>
</dbReference>
<dbReference type="InterPro" id="IPR038645">
    <property type="entry name" value="TTC5_OB_sf"/>
</dbReference>
<evidence type="ECO:0000313" key="3">
    <source>
        <dbReference type="EMBL" id="VDM39908.1"/>
    </source>
</evidence>
<dbReference type="InterPro" id="IPR011990">
    <property type="entry name" value="TPR-like_helical_dom_sf"/>
</dbReference>
<organism evidence="4 5">
    <name type="scientific">Toxocara canis</name>
    <name type="common">Canine roundworm</name>
    <dbReference type="NCBI Taxonomy" id="6265"/>
    <lineage>
        <taxon>Eukaryota</taxon>
        <taxon>Metazoa</taxon>
        <taxon>Ecdysozoa</taxon>
        <taxon>Nematoda</taxon>
        <taxon>Chromadorea</taxon>
        <taxon>Rhabditida</taxon>
        <taxon>Spirurina</taxon>
        <taxon>Ascaridomorpha</taxon>
        <taxon>Ascaridoidea</taxon>
        <taxon>Toxocaridae</taxon>
        <taxon>Toxocara</taxon>
    </lineage>
</organism>
<dbReference type="Gene3D" id="1.25.40.10">
    <property type="entry name" value="Tetratricopeptide repeat domain"/>
    <property type="match status" value="2"/>
</dbReference>
<evidence type="ECO:0000256" key="1">
    <source>
        <dbReference type="PROSITE-ProRule" id="PRU00339"/>
    </source>
</evidence>
<keyword evidence="4" id="KW-1185">Reference proteome</keyword>
<dbReference type="AlphaFoldDB" id="A0A183UJB7"/>
<dbReference type="EMBL" id="UYWY01019948">
    <property type="protein sequence ID" value="VDM39908.1"/>
    <property type="molecule type" value="Genomic_DNA"/>
</dbReference>
<proteinExistence type="predicted"/>
<feature type="repeat" description="TPR" evidence="1">
    <location>
        <begin position="107"/>
        <end position="140"/>
    </location>
</feature>
<evidence type="ECO:0000259" key="2">
    <source>
        <dbReference type="Pfam" id="PF16669"/>
    </source>
</evidence>
<dbReference type="WBParaSite" id="TCNE_0000858701-mRNA-1">
    <property type="protein sequence ID" value="TCNE_0000858701-mRNA-1"/>
    <property type="gene ID" value="TCNE_0000858701"/>
</dbReference>
<name>A0A183UJB7_TOXCA</name>
<accession>A0A183UJB7</accession>
<protein>
    <submittedName>
        <fullName evidence="5">TTC5_OB domain-containing protein</fullName>
    </submittedName>
</protein>
<dbReference type="Proteomes" id="UP000050794">
    <property type="component" value="Unassembled WGS sequence"/>
</dbReference>
<dbReference type="SUPFAM" id="SSF48452">
    <property type="entry name" value="TPR-like"/>
    <property type="match status" value="1"/>
</dbReference>
<sequence length="512" mass="57084">MEILTEKIKEAERFRDRYYEDHPSSTVAEKSKAVKEKVIPLLQANFYLLYFLSKVSLQDIPLETHGSSSLSAEHSLLCGRILNICIEYDPRCEKHLIQAIKLNPHLADAWHELGECLWKKKDCEAAVDCFKKSLSHERTAKSMCALSSALRQLAVSTGDKKKQEELREEATRLCAEAVRIESGSGVAWHAFGNSLLTDFFAKGQSDEQILWLPSLAVPGRRSAVQSGFCWLSGTALEHILRCCSPRRSRDGTGPRRRPTSAEKNAREAYEKALTIDEGRLNADLHLNYATALEFEQDYARCLRHMHIASSSDPELFGAKEKYETLCSFLMRLSEAVRRKGKLKAKRLLEFQRSLSKTECSQYQSFSVRSKNSEKRASREADFDSLHEGLNENIIIAGKVVGIVPNPDSIPFAFVGCDKNGSCLAFTVYNFSPKFGMVIGDSFAVADPFIVDVEASAVLFGVVDEVCCDHLPVDGQIRFRAVRIPSPHVLLKNGKGVSVDSVAFCEVGSTCTL</sequence>
<feature type="domain" description="Tetratricopeptide repeat protein 5 OB fold" evidence="2">
    <location>
        <begin position="380"/>
        <end position="503"/>
    </location>
</feature>
<dbReference type="Gene3D" id="2.40.50.550">
    <property type="match status" value="1"/>
</dbReference>
<keyword evidence="1" id="KW-0802">TPR repeat</keyword>